<dbReference type="EMBL" id="FOFB01000018">
    <property type="protein sequence ID" value="SEQ89213.1"/>
    <property type="molecule type" value="Genomic_DNA"/>
</dbReference>
<dbReference type="GO" id="GO:0016987">
    <property type="term" value="F:sigma factor activity"/>
    <property type="evidence" value="ECO:0007669"/>
    <property type="project" value="UniProtKB-KW"/>
</dbReference>
<dbReference type="Gene3D" id="1.10.10.10">
    <property type="entry name" value="Winged helix-like DNA-binding domain superfamily/Winged helix DNA-binding domain"/>
    <property type="match status" value="1"/>
</dbReference>
<dbReference type="PANTHER" id="PTHR43133:SF45">
    <property type="entry name" value="RNA POLYMERASE ECF-TYPE SIGMA FACTOR"/>
    <property type="match status" value="1"/>
</dbReference>
<dbReference type="STRING" id="478744.SAMN05444359_11830"/>
<dbReference type="InterPro" id="IPR014284">
    <property type="entry name" value="RNA_pol_sigma-70_dom"/>
</dbReference>
<proteinExistence type="inferred from homology"/>
<evidence type="ECO:0000256" key="3">
    <source>
        <dbReference type="ARBA" id="ARBA00023082"/>
    </source>
</evidence>
<comment type="similarity">
    <text evidence="1">Belongs to the sigma-70 factor family. ECF subfamily.</text>
</comment>
<keyword evidence="3" id="KW-0731">Sigma factor</keyword>
<dbReference type="InterPro" id="IPR013324">
    <property type="entry name" value="RNA_pol_sigma_r3/r4-like"/>
</dbReference>
<dbReference type="OrthoDB" id="9780326at2"/>
<evidence type="ECO:0000259" key="6">
    <source>
        <dbReference type="Pfam" id="PF08281"/>
    </source>
</evidence>
<feature type="domain" description="RNA polymerase sigma factor 70 region 4 type 2" evidence="6">
    <location>
        <begin position="103"/>
        <end position="154"/>
    </location>
</feature>
<keyword evidence="4" id="KW-0804">Transcription</keyword>
<dbReference type="RefSeq" id="WP_090170250.1">
    <property type="nucleotide sequence ID" value="NZ_FOFB01000018.1"/>
</dbReference>
<dbReference type="InterPro" id="IPR013249">
    <property type="entry name" value="RNA_pol_sigma70_r4_t2"/>
</dbReference>
<organism evidence="7 8">
    <name type="scientific">Neolewinella agarilytica</name>
    <dbReference type="NCBI Taxonomy" id="478744"/>
    <lineage>
        <taxon>Bacteria</taxon>
        <taxon>Pseudomonadati</taxon>
        <taxon>Bacteroidota</taxon>
        <taxon>Saprospiria</taxon>
        <taxon>Saprospirales</taxon>
        <taxon>Lewinellaceae</taxon>
        <taxon>Neolewinella</taxon>
    </lineage>
</organism>
<dbReference type="InterPro" id="IPR036388">
    <property type="entry name" value="WH-like_DNA-bd_sf"/>
</dbReference>
<accession>A0A1H9JR31</accession>
<dbReference type="NCBIfam" id="TIGR02937">
    <property type="entry name" value="sigma70-ECF"/>
    <property type="match status" value="1"/>
</dbReference>
<dbReference type="Pfam" id="PF08281">
    <property type="entry name" value="Sigma70_r4_2"/>
    <property type="match status" value="1"/>
</dbReference>
<dbReference type="PANTHER" id="PTHR43133">
    <property type="entry name" value="RNA POLYMERASE ECF-TYPE SIGMA FACTO"/>
    <property type="match status" value="1"/>
</dbReference>
<evidence type="ECO:0000313" key="8">
    <source>
        <dbReference type="Proteomes" id="UP000199021"/>
    </source>
</evidence>
<dbReference type="InterPro" id="IPR013325">
    <property type="entry name" value="RNA_pol_sigma_r2"/>
</dbReference>
<dbReference type="SUPFAM" id="SSF88659">
    <property type="entry name" value="Sigma3 and sigma4 domains of RNA polymerase sigma factors"/>
    <property type="match status" value="1"/>
</dbReference>
<dbReference type="Proteomes" id="UP000199021">
    <property type="component" value="Unassembled WGS sequence"/>
</dbReference>
<keyword evidence="2" id="KW-0805">Transcription regulation</keyword>
<dbReference type="GO" id="GO:0006352">
    <property type="term" value="P:DNA-templated transcription initiation"/>
    <property type="evidence" value="ECO:0007669"/>
    <property type="project" value="InterPro"/>
</dbReference>
<sequence>MTTTERENIYASWLQEHRGILFKVIRVYAHRQEDREDLFQEVALQLWRSVDSFRGDSSLTTWIYRVALNTAMKWKGREEARQQRVGEPTLIAETDQYENEQINWLYQQIGKLSKVDRSVILLLLEGFSYREIADIIGISESNTGVKIHRIKQQLAEAAKSTDHYAI</sequence>
<evidence type="ECO:0000256" key="2">
    <source>
        <dbReference type="ARBA" id="ARBA00023015"/>
    </source>
</evidence>
<name>A0A1H9JR31_9BACT</name>
<gene>
    <name evidence="7" type="ORF">SAMN05444359_11830</name>
</gene>
<evidence type="ECO:0000259" key="5">
    <source>
        <dbReference type="Pfam" id="PF04542"/>
    </source>
</evidence>
<evidence type="ECO:0000313" key="7">
    <source>
        <dbReference type="EMBL" id="SEQ89213.1"/>
    </source>
</evidence>
<dbReference type="Pfam" id="PF04542">
    <property type="entry name" value="Sigma70_r2"/>
    <property type="match status" value="1"/>
</dbReference>
<reference evidence="8" key="1">
    <citation type="submission" date="2016-10" db="EMBL/GenBank/DDBJ databases">
        <authorList>
            <person name="Varghese N."/>
            <person name="Submissions S."/>
        </authorList>
    </citation>
    <scope>NUCLEOTIDE SEQUENCE [LARGE SCALE GENOMIC DNA]</scope>
    <source>
        <strain evidence="8">DSM 24740</strain>
    </source>
</reference>
<keyword evidence="8" id="KW-1185">Reference proteome</keyword>
<dbReference type="InterPro" id="IPR039425">
    <property type="entry name" value="RNA_pol_sigma-70-like"/>
</dbReference>
<dbReference type="SUPFAM" id="SSF88946">
    <property type="entry name" value="Sigma2 domain of RNA polymerase sigma factors"/>
    <property type="match status" value="1"/>
</dbReference>
<dbReference type="AlphaFoldDB" id="A0A1H9JR31"/>
<feature type="domain" description="RNA polymerase sigma-70 region 2" evidence="5">
    <location>
        <begin position="15"/>
        <end position="75"/>
    </location>
</feature>
<dbReference type="InParanoid" id="A0A1H9JR31"/>
<protein>
    <submittedName>
        <fullName evidence="7">RNA polymerase sigma-70 factor, ECF subfamily</fullName>
    </submittedName>
</protein>
<evidence type="ECO:0000256" key="4">
    <source>
        <dbReference type="ARBA" id="ARBA00023163"/>
    </source>
</evidence>
<evidence type="ECO:0000256" key="1">
    <source>
        <dbReference type="ARBA" id="ARBA00010641"/>
    </source>
</evidence>
<dbReference type="Gene3D" id="1.10.1740.10">
    <property type="match status" value="1"/>
</dbReference>
<dbReference type="InterPro" id="IPR007627">
    <property type="entry name" value="RNA_pol_sigma70_r2"/>
</dbReference>
<dbReference type="GO" id="GO:0003677">
    <property type="term" value="F:DNA binding"/>
    <property type="evidence" value="ECO:0007669"/>
    <property type="project" value="InterPro"/>
</dbReference>